<proteinExistence type="predicted"/>
<accession>A0ABR2NF17</accession>
<organism evidence="1 2">
    <name type="scientific">Hibiscus sabdariffa</name>
    <name type="common">roselle</name>
    <dbReference type="NCBI Taxonomy" id="183260"/>
    <lineage>
        <taxon>Eukaryota</taxon>
        <taxon>Viridiplantae</taxon>
        <taxon>Streptophyta</taxon>
        <taxon>Embryophyta</taxon>
        <taxon>Tracheophyta</taxon>
        <taxon>Spermatophyta</taxon>
        <taxon>Magnoliopsida</taxon>
        <taxon>eudicotyledons</taxon>
        <taxon>Gunneridae</taxon>
        <taxon>Pentapetalae</taxon>
        <taxon>rosids</taxon>
        <taxon>malvids</taxon>
        <taxon>Malvales</taxon>
        <taxon>Malvaceae</taxon>
        <taxon>Malvoideae</taxon>
        <taxon>Hibiscus</taxon>
    </lineage>
</organism>
<evidence type="ECO:0000313" key="1">
    <source>
        <dbReference type="EMBL" id="KAK8974658.1"/>
    </source>
</evidence>
<evidence type="ECO:0000313" key="2">
    <source>
        <dbReference type="Proteomes" id="UP001396334"/>
    </source>
</evidence>
<dbReference type="EMBL" id="JBBPBN010000159">
    <property type="protein sequence ID" value="KAK8974658.1"/>
    <property type="molecule type" value="Genomic_DNA"/>
</dbReference>
<name>A0ABR2NF17_9ROSI</name>
<protein>
    <submittedName>
        <fullName evidence="1">Uncharacterized protein</fullName>
    </submittedName>
</protein>
<sequence length="188" mass="20589">MVVFPSWRWHGHDQLPECQVFVGCLAFKQVTFVASSVCCGKDSSSPCFLRWPANSFAGSLFVAARGARLRPPLEFFSTSCTLVWVCFTSPFGVDNRSAPAYRVGTMPEPLSASSRPLQLFLSRPVWPLRGPRSALCALCAAPAHPCACICGTVCCWPLQPYSVPARSLDRPPAHAPVRVPVTWPVWPL</sequence>
<dbReference type="Proteomes" id="UP001396334">
    <property type="component" value="Unassembled WGS sequence"/>
</dbReference>
<reference evidence="1 2" key="1">
    <citation type="journal article" date="2024" name="G3 (Bethesda)">
        <title>Genome assembly of Hibiscus sabdariffa L. provides insights into metabolisms of medicinal natural products.</title>
        <authorList>
            <person name="Kim T."/>
        </authorList>
    </citation>
    <scope>NUCLEOTIDE SEQUENCE [LARGE SCALE GENOMIC DNA]</scope>
    <source>
        <strain evidence="1">TK-2024</strain>
        <tissue evidence="1">Old leaves</tissue>
    </source>
</reference>
<keyword evidence="2" id="KW-1185">Reference proteome</keyword>
<gene>
    <name evidence="1" type="ORF">V6N11_034199</name>
</gene>
<comment type="caution">
    <text evidence="1">The sequence shown here is derived from an EMBL/GenBank/DDBJ whole genome shotgun (WGS) entry which is preliminary data.</text>
</comment>